<gene>
    <name evidence="1" type="ORF">FHS16_003224</name>
</gene>
<evidence type="ECO:0000313" key="1">
    <source>
        <dbReference type="EMBL" id="MBB3153165.1"/>
    </source>
</evidence>
<name>A0A7W5C9G2_9BACL</name>
<organism evidence="1 2">
    <name type="scientific">Paenibacillus endophyticus</name>
    <dbReference type="NCBI Taxonomy" id="1294268"/>
    <lineage>
        <taxon>Bacteria</taxon>
        <taxon>Bacillati</taxon>
        <taxon>Bacillota</taxon>
        <taxon>Bacilli</taxon>
        <taxon>Bacillales</taxon>
        <taxon>Paenibacillaceae</taxon>
        <taxon>Paenibacillus</taxon>
    </lineage>
</organism>
<dbReference type="EMBL" id="JACHXW010000008">
    <property type="protein sequence ID" value="MBB3153165.1"/>
    <property type="molecule type" value="Genomic_DNA"/>
</dbReference>
<comment type="caution">
    <text evidence="1">The sequence shown here is derived from an EMBL/GenBank/DDBJ whole genome shotgun (WGS) entry which is preliminary data.</text>
</comment>
<protein>
    <submittedName>
        <fullName evidence="1">Uncharacterized protein</fullName>
    </submittedName>
</protein>
<keyword evidence="2" id="KW-1185">Reference proteome</keyword>
<dbReference type="Proteomes" id="UP000518605">
    <property type="component" value="Unassembled WGS sequence"/>
</dbReference>
<dbReference type="AlphaFoldDB" id="A0A7W5C9G2"/>
<proteinExistence type="predicted"/>
<reference evidence="1 2" key="1">
    <citation type="submission" date="2020-08" db="EMBL/GenBank/DDBJ databases">
        <title>Genomic Encyclopedia of Type Strains, Phase III (KMG-III): the genomes of soil and plant-associated and newly described type strains.</title>
        <authorList>
            <person name="Whitman W."/>
        </authorList>
    </citation>
    <scope>NUCLEOTIDE SEQUENCE [LARGE SCALE GENOMIC DNA]</scope>
    <source>
        <strain evidence="1 2">CECT 8234</strain>
    </source>
</reference>
<evidence type="ECO:0000313" key="2">
    <source>
        <dbReference type="Proteomes" id="UP000518605"/>
    </source>
</evidence>
<sequence length="33" mass="3715">MSGKCSIMNDMQRINYTGNLRNGCFKAIPLPLQ</sequence>
<accession>A0A7W5C9G2</accession>